<evidence type="ECO:0000256" key="2">
    <source>
        <dbReference type="ARBA" id="ARBA00022517"/>
    </source>
</evidence>
<dbReference type="PANTHER" id="PTHR33692:SF1">
    <property type="entry name" value="RIBOSOME MATURATION FACTOR RIMM"/>
    <property type="match status" value="1"/>
</dbReference>
<dbReference type="Proteomes" id="UP000291236">
    <property type="component" value="Chromosome"/>
</dbReference>
<evidence type="ECO:0000259" key="6">
    <source>
        <dbReference type="Pfam" id="PF01782"/>
    </source>
</evidence>
<dbReference type="SUPFAM" id="SSF50346">
    <property type="entry name" value="PRC-barrel domain"/>
    <property type="match status" value="1"/>
</dbReference>
<keyword evidence="3 5" id="KW-0698">rRNA processing</keyword>
<evidence type="ECO:0000259" key="7">
    <source>
        <dbReference type="Pfam" id="PF24986"/>
    </source>
</evidence>
<dbReference type="GO" id="GO:0006364">
    <property type="term" value="P:rRNA processing"/>
    <property type="evidence" value="ECO:0007669"/>
    <property type="project" value="UniProtKB-UniRule"/>
</dbReference>
<dbReference type="EMBL" id="AP019368">
    <property type="protein sequence ID" value="BBH52102.1"/>
    <property type="molecule type" value="Genomic_DNA"/>
</dbReference>
<keyword evidence="4 5" id="KW-0143">Chaperone</keyword>
<keyword evidence="9" id="KW-1185">Reference proteome</keyword>
<keyword evidence="2 5" id="KW-0690">Ribosome biogenesis</keyword>
<sequence>MTIKLEQLDENQLSSRGYIQFAQVGRPHGLKGAFFLKTEDRRTKWDGYKKLLIETPQGYHEKKVLKAYLSGNALALILEGFETRNEIESLYNKKIYVHKNEISVGKDEYIVGNLKGFQVIAENKGTIGEIIGVSSYGAQDNLEIKVIGTDKTALFPFVDSFIKKIDEENRSIEIVYVPEFFEDDEQ</sequence>
<dbReference type="GO" id="GO:0042274">
    <property type="term" value="P:ribosomal small subunit biogenesis"/>
    <property type="evidence" value="ECO:0007669"/>
    <property type="project" value="UniProtKB-UniRule"/>
</dbReference>
<evidence type="ECO:0000256" key="1">
    <source>
        <dbReference type="ARBA" id="ARBA00022490"/>
    </source>
</evidence>
<comment type="subcellular location">
    <subcellularLocation>
        <location evidence="5">Cytoplasm</location>
    </subcellularLocation>
</comment>
<dbReference type="AlphaFoldDB" id="A0A4P2VT99"/>
<proteinExistence type="inferred from homology"/>
<evidence type="ECO:0000256" key="4">
    <source>
        <dbReference type="ARBA" id="ARBA00023186"/>
    </source>
</evidence>
<dbReference type="OrthoDB" id="9783509at2"/>
<accession>A0A4P2VT99</accession>
<dbReference type="HAMAP" id="MF_00014">
    <property type="entry name" value="Ribosome_mat_RimM"/>
    <property type="match status" value="1"/>
</dbReference>
<organism evidence="8 9">
    <name type="scientific">Fluviispira sanaruensis</name>
    <dbReference type="NCBI Taxonomy" id="2493639"/>
    <lineage>
        <taxon>Bacteria</taxon>
        <taxon>Pseudomonadati</taxon>
        <taxon>Bdellovibrionota</taxon>
        <taxon>Oligoflexia</taxon>
        <taxon>Silvanigrellales</taxon>
        <taxon>Silvanigrellaceae</taxon>
        <taxon>Fluviispira</taxon>
    </lineage>
</organism>
<dbReference type="KEGG" id="sbf:JCM31447_313900"/>
<dbReference type="InterPro" id="IPR011033">
    <property type="entry name" value="PRC_barrel-like_sf"/>
</dbReference>
<comment type="subunit">
    <text evidence="5">Binds ribosomal protein uS19.</text>
</comment>
<dbReference type="Gene3D" id="2.30.30.240">
    <property type="entry name" value="PRC-barrel domain"/>
    <property type="match status" value="1"/>
</dbReference>
<dbReference type="InterPro" id="IPR011961">
    <property type="entry name" value="RimM"/>
</dbReference>
<evidence type="ECO:0000313" key="9">
    <source>
        <dbReference type="Proteomes" id="UP000291236"/>
    </source>
</evidence>
<dbReference type="InterPro" id="IPR002676">
    <property type="entry name" value="RimM_N"/>
</dbReference>
<dbReference type="Gene3D" id="2.40.30.60">
    <property type="entry name" value="RimM"/>
    <property type="match status" value="1"/>
</dbReference>
<dbReference type="InterPro" id="IPR036976">
    <property type="entry name" value="RimM_N_sf"/>
</dbReference>
<dbReference type="RefSeq" id="WP_130606257.1">
    <property type="nucleotide sequence ID" value="NZ_AP019368.1"/>
</dbReference>
<feature type="domain" description="RimM N-terminal" evidence="6">
    <location>
        <begin position="22"/>
        <end position="100"/>
    </location>
</feature>
<name>A0A4P2VT99_FLUSA</name>
<evidence type="ECO:0000313" key="8">
    <source>
        <dbReference type="EMBL" id="BBH52102.1"/>
    </source>
</evidence>
<comment type="domain">
    <text evidence="5">The PRC barrel domain binds ribosomal protein uS19.</text>
</comment>
<dbReference type="GO" id="GO:0043022">
    <property type="term" value="F:ribosome binding"/>
    <property type="evidence" value="ECO:0007669"/>
    <property type="project" value="InterPro"/>
</dbReference>
<dbReference type="SUPFAM" id="SSF50447">
    <property type="entry name" value="Translation proteins"/>
    <property type="match status" value="1"/>
</dbReference>
<dbReference type="GO" id="GO:0005840">
    <property type="term" value="C:ribosome"/>
    <property type="evidence" value="ECO:0007669"/>
    <property type="project" value="InterPro"/>
</dbReference>
<gene>
    <name evidence="5" type="primary">rimM</name>
    <name evidence="8" type="ORF">JCM31447_313900</name>
</gene>
<dbReference type="GO" id="GO:0005737">
    <property type="term" value="C:cytoplasm"/>
    <property type="evidence" value="ECO:0007669"/>
    <property type="project" value="UniProtKB-SubCell"/>
</dbReference>
<protein>
    <recommendedName>
        <fullName evidence="5">Ribosome maturation factor RimM</fullName>
    </recommendedName>
</protein>
<evidence type="ECO:0000256" key="5">
    <source>
        <dbReference type="HAMAP-Rule" id="MF_00014"/>
    </source>
</evidence>
<evidence type="ECO:0000256" key="3">
    <source>
        <dbReference type="ARBA" id="ARBA00022552"/>
    </source>
</evidence>
<dbReference type="InterPro" id="IPR009000">
    <property type="entry name" value="Transl_B-barrel_sf"/>
</dbReference>
<reference evidence="8 9" key="1">
    <citation type="submission" date="2018-12" db="EMBL/GenBank/DDBJ databases">
        <title>Rubrispira sanarue gen. nov., sp., nov., a member of the order Silvanigrellales, isolated from a brackish lake in Hamamatsu Japan.</title>
        <authorList>
            <person name="Maejima Y."/>
            <person name="Iino T."/>
            <person name="Muraguchi Y."/>
            <person name="Fukuda K."/>
            <person name="Nojiri H."/>
            <person name="Ohkuma M."/>
            <person name="Moriuchi R."/>
            <person name="Dohra H."/>
            <person name="Kimbara K."/>
            <person name="Shintani M."/>
        </authorList>
    </citation>
    <scope>NUCLEOTIDE SEQUENCE [LARGE SCALE GENOMIC DNA]</scope>
    <source>
        <strain evidence="8 9">RF1110005</strain>
    </source>
</reference>
<dbReference type="Pfam" id="PF24986">
    <property type="entry name" value="PRC_RimM"/>
    <property type="match status" value="1"/>
</dbReference>
<dbReference type="PANTHER" id="PTHR33692">
    <property type="entry name" value="RIBOSOME MATURATION FACTOR RIMM"/>
    <property type="match status" value="1"/>
</dbReference>
<dbReference type="InterPro" id="IPR056792">
    <property type="entry name" value="PRC_RimM"/>
</dbReference>
<keyword evidence="1 5" id="KW-0963">Cytoplasm</keyword>
<comment type="function">
    <text evidence="5">An accessory protein needed during the final step in the assembly of 30S ribosomal subunit, possibly for assembly of the head region. Essential for efficient processing of 16S rRNA. May be needed both before and after RbfA during the maturation of 16S rRNA. It has affinity for free ribosomal 30S subunits but not for 70S ribosomes.</text>
</comment>
<comment type="similarity">
    <text evidence="5">Belongs to the RimM family.</text>
</comment>
<dbReference type="NCBIfam" id="TIGR02273">
    <property type="entry name" value="16S_RimM"/>
    <property type="match status" value="1"/>
</dbReference>
<feature type="domain" description="Ribosome maturation factor RimM PRC barrel" evidence="7">
    <location>
        <begin position="113"/>
        <end position="175"/>
    </location>
</feature>
<dbReference type="Pfam" id="PF01782">
    <property type="entry name" value="RimM"/>
    <property type="match status" value="1"/>
</dbReference>